<dbReference type="Gene3D" id="1.20.1330.10">
    <property type="entry name" value="f41 fragment of flagellin, N-terminal domain"/>
    <property type="match status" value="1"/>
</dbReference>
<dbReference type="KEGG" id="mas:Mahau_2348"/>
<dbReference type="HOGENOM" id="CLU_024437_2_1_9"/>
<dbReference type="GO" id="GO:0005198">
    <property type="term" value="F:structural molecule activity"/>
    <property type="evidence" value="ECO:0007669"/>
    <property type="project" value="InterPro"/>
</dbReference>
<dbReference type="InterPro" id="IPR013384">
    <property type="entry name" value="Flagell_FlgL"/>
</dbReference>
<sequence>MRITNSMMISNMLRDMSANLNRLDKYQSQLATGRKIRVPSDDPVGASRSLRARTDLARNHQYAKNVDDVISWLDMTESSLAELNSVLQRAREITVQGANGTLADEDRQKVAQELEQLKQHVLQVGNNKYADRYIFAGTKTTAEPFASDGTYSGNDGAIEYGIGPANNIKVNITGNDVDITGIYNLLNTVQQGLEGDDSVNLSAQLGELEKKLDNVLEQRAAVGARANRAELVKNRLADDDITFNQLLANVEDVDIASVSIKISEARSVYEASLLSASRIIQPSLADFLR</sequence>
<evidence type="ECO:0000313" key="2">
    <source>
        <dbReference type="EMBL" id="AEE97514.1"/>
    </source>
</evidence>
<dbReference type="InterPro" id="IPR001029">
    <property type="entry name" value="Flagellin_N"/>
</dbReference>
<feature type="domain" description="Flagellin N-terminal" evidence="1">
    <location>
        <begin position="4"/>
        <end position="140"/>
    </location>
</feature>
<dbReference type="GO" id="GO:0071973">
    <property type="term" value="P:bacterial-type flagellum-dependent cell motility"/>
    <property type="evidence" value="ECO:0007669"/>
    <property type="project" value="InterPro"/>
</dbReference>
<dbReference type="Pfam" id="PF00669">
    <property type="entry name" value="Flagellin_N"/>
    <property type="match status" value="1"/>
</dbReference>
<dbReference type="PANTHER" id="PTHR42792:SF1">
    <property type="entry name" value="FLAGELLAR HOOK-ASSOCIATED PROTEIN 3"/>
    <property type="match status" value="1"/>
</dbReference>
<protein>
    <submittedName>
        <fullName evidence="2">Flagellar hook-associated protein 3</fullName>
    </submittedName>
</protein>
<keyword evidence="2" id="KW-0969">Cilium</keyword>
<dbReference type="Proteomes" id="UP000008457">
    <property type="component" value="Chromosome"/>
</dbReference>
<dbReference type="PANTHER" id="PTHR42792">
    <property type="entry name" value="FLAGELLIN"/>
    <property type="match status" value="1"/>
</dbReference>
<dbReference type="AlphaFoldDB" id="F3ZWA5"/>
<gene>
    <name evidence="2" type="ordered locus">Mahau_2348</name>
</gene>
<dbReference type="InterPro" id="IPR001492">
    <property type="entry name" value="Flagellin"/>
</dbReference>
<dbReference type="OrthoDB" id="9758307at2"/>
<reference evidence="3" key="1">
    <citation type="submission" date="2010-11" db="EMBL/GenBank/DDBJ databases">
        <title>The complete genome of Mahella australiensis DSM 15567.</title>
        <authorList>
            <consortium name="US DOE Joint Genome Institute (JGI-PGF)"/>
            <person name="Lucas S."/>
            <person name="Copeland A."/>
            <person name="Lapidus A."/>
            <person name="Bruce D."/>
            <person name="Goodwin L."/>
            <person name="Pitluck S."/>
            <person name="Kyrpides N."/>
            <person name="Mavromatis K."/>
            <person name="Pagani I."/>
            <person name="Ivanova N."/>
            <person name="Teshima H."/>
            <person name="Brettin T."/>
            <person name="Detter J.C."/>
            <person name="Han C."/>
            <person name="Tapia R."/>
            <person name="Land M."/>
            <person name="Hauser L."/>
            <person name="Markowitz V."/>
            <person name="Cheng J.-F."/>
            <person name="Hugenholtz P."/>
            <person name="Woyke T."/>
            <person name="Wu D."/>
            <person name="Spring S."/>
            <person name="Pukall R."/>
            <person name="Steenblock K."/>
            <person name="Schneider S."/>
            <person name="Klenk H.-P."/>
            <person name="Eisen J.A."/>
        </authorList>
    </citation>
    <scope>NUCLEOTIDE SEQUENCE [LARGE SCALE GENOMIC DNA]</scope>
    <source>
        <strain evidence="3">DSM 15567 / CIP 107919 / 50-1 BON</strain>
    </source>
</reference>
<organism evidence="2 3">
    <name type="scientific">Mahella australiensis (strain DSM 15567 / CIP 107919 / 50-1 BON)</name>
    <dbReference type="NCBI Taxonomy" id="697281"/>
    <lineage>
        <taxon>Bacteria</taxon>
        <taxon>Bacillati</taxon>
        <taxon>Bacillota</taxon>
        <taxon>Clostridia</taxon>
        <taxon>Thermoanaerobacterales</taxon>
        <taxon>Thermoanaerobacterales Family IV. Incertae Sedis</taxon>
        <taxon>Mahella</taxon>
    </lineage>
</organism>
<dbReference type="RefSeq" id="WP_013781940.1">
    <property type="nucleotide sequence ID" value="NC_015520.1"/>
</dbReference>
<accession>F3ZWA5</accession>
<evidence type="ECO:0000313" key="3">
    <source>
        <dbReference type="Proteomes" id="UP000008457"/>
    </source>
</evidence>
<keyword evidence="2" id="KW-0966">Cell projection</keyword>
<dbReference type="SUPFAM" id="SSF64518">
    <property type="entry name" value="Phase 1 flagellin"/>
    <property type="match status" value="1"/>
</dbReference>
<dbReference type="GO" id="GO:0009424">
    <property type="term" value="C:bacterial-type flagellum hook"/>
    <property type="evidence" value="ECO:0007669"/>
    <property type="project" value="InterPro"/>
</dbReference>
<reference evidence="2 3" key="2">
    <citation type="journal article" date="2011" name="Stand. Genomic Sci.">
        <title>Complete genome sequence of Mahella australiensis type strain (50-1 BON).</title>
        <authorList>
            <person name="Sikorski J."/>
            <person name="Teshima H."/>
            <person name="Nolan M."/>
            <person name="Lucas S."/>
            <person name="Hammon N."/>
            <person name="Deshpande S."/>
            <person name="Cheng J.F."/>
            <person name="Pitluck S."/>
            <person name="Liolios K."/>
            <person name="Pagani I."/>
            <person name="Ivanova N."/>
            <person name="Huntemann M."/>
            <person name="Mavromatis K."/>
            <person name="Ovchinikova G."/>
            <person name="Pati A."/>
            <person name="Tapia R."/>
            <person name="Han C."/>
            <person name="Goodwin L."/>
            <person name="Chen A."/>
            <person name="Palaniappan K."/>
            <person name="Land M."/>
            <person name="Hauser L."/>
            <person name="Ngatchou-Djao O.D."/>
            <person name="Rohde M."/>
            <person name="Pukall R."/>
            <person name="Spring S."/>
            <person name="Abt B."/>
            <person name="Goker M."/>
            <person name="Detter J.C."/>
            <person name="Woyke T."/>
            <person name="Bristow J."/>
            <person name="Markowitz V."/>
            <person name="Hugenholtz P."/>
            <person name="Eisen J.A."/>
            <person name="Kyrpides N.C."/>
            <person name="Klenk H.P."/>
            <person name="Lapidus A."/>
        </authorList>
    </citation>
    <scope>NUCLEOTIDE SEQUENCE [LARGE SCALE GENOMIC DNA]</scope>
    <source>
        <strain evidence="3">DSM 15567 / CIP 107919 / 50-1 BON</strain>
    </source>
</reference>
<dbReference type="NCBIfam" id="TIGR02550">
    <property type="entry name" value="flagell_flgL"/>
    <property type="match status" value="1"/>
</dbReference>
<keyword evidence="3" id="KW-1185">Reference proteome</keyword>
<dbReference type="eggNOG" id="COG1344">
    <property type="taxonomic scope" value="Bacteria"/>
</dbReference>
<proteinExistence type="predicted"/>
<dbReference type="STRING" id="697281.Mahau_2348"/>
<evidence type="ECO:0000259" key="1">
    <source>
        <dbReference type="Pfam" id="PF00669"/>
    </source>
</evidence>
<name>F3ZWA5_MAHA5</name>
<dbReference type="EMBL" id="CP002360">
    <property type="protein sequence ID" value="AEE97514.1"/>
    <property type="molecule type" value="Genomic_DNA"/>
</dbReference>
<keyword evidence="2" id="KW-0282">Flagellum</keyword>